<evidence type="ECO:0000313" key="3">
    <source>
        <dbReference type="Proteomes" id="UP000248706"/>
    </source>
</evidence>
<reference evidence="2 3" key="1">
    <citation type="submission" date="2016-08" db="EMBL/GenBank/DDBJ databases">
        <title>Analysis of Carbohydrate Active Enzymes in Thermogemmatispora T81 Reveals Carbohydrate Degradation Ability.</title>
        <authorList>
            <person name="Tomazini A."/>
            <person name="Lal S."/>
            <person name="Stott M."/>
            <person name="Henrissat B."/>
            <person name="Polikarpov I."/>
            <person name="Sparling R."/>
            <person name="Levin D.B."/>
        </authorList>
    </citation>
    <scope>NUCLEOTIDE SEQUENCE [LARGE SCALE GENOMIC DNA]</scope>
    <source>
        <strain evidence="2 3">T81</strain>
    </source>
</reference>
<organism evidence="2 3">
    <name type="scientific">Thermogemmatispora tikiterensis</name>
    <dbReference type="NCBI Taxonomy" id="1825093"/>
    <lineage>
        <taxon>Bacteria</taxon>
        <taxon>Bacillati</taxon>
        <taxon>Chloroflexota</taxon>
        <taxon>Ktedonobacteria</taxon>
        <taxon>Thermogemmatisporales</taxon>
        <taxon>Thermogemmatisporaceae</taxon>
        <taxon>Thermogemmatispora</taxon>
    </lineage>
</organism>
<proteinExistence type="predicted"/>
<name>A0A328VL51_9CHLR</name>
<dbReference type="AlphaFoldDB" id="A0A328VL51"/>
<sequence>MITRAHFPLLLLNRRITQMHVFLKRSTILMAYQRLQRRDIAPKHQEANGEGMAEHTGTQTPLLWPGDPLTKAAKEQIDASTGETTTLLTQEEMIFSWVPHLHELLGSGARVVHREQQRPQGFSPEGILPLLLALPLDLNHPLVSIQIRQTQTAPFRKANACLIEEPQDGTIARCITVRLGARFRKRRTRFLQTLAFLFPNDPNEGLAHFGYADIGCRRSRNRASGFQPIAERPHGPRRGAAHR</sequence>
<comment type="caution">
    <text evidence="2">The sequence shown here is derived from an EMBL/GenBank/DDBJ whole genome shotgun (WGS) entry which is preliminary data.</text>
</comment>
<feature type="region of interest" description="Disordered" evidence="1">
    <location>
        <begin position="224"/>
        <end position="243"/>
    </location>
</feature>
<evidence type="ECO:0000256" key="1">
    <source>
        <dbReference type="SAM" id="MobiDB-lite"/>
    </source>
</evidence>
<evidence type="ECO:0000313" key="2">
    <source>
        <dbReference type="EMBL" id="RAQ95844.1"/>
    </source>
</evidence>
<accession>A0A328VL51</accession>
<gene>
    <name evidence="2" type="ORF">A4R35_09875</name>
</gene>
<protein>
    <submittedName>
        <fullName evidence="2">Uncharacterized protein</fullName>
    </submittedName>
</protein>
<keyword evidence="3" id="KW-1185">Reference proteome</keyword>
<dbReference type="EMBL" id="MCIF01000002">
    <property type="protein sequence ID" value="RAQ95844.1"/>
    <property type="molecule type" value="Genomic_DNA"/>
</dbReference>
<dbReference type="Proteomes" id="UP000248706">
    <property type="component" value="Unassembled WGS sequence"/>
</dbReference>